<keyword evidence="3" id="KW-1185">Reference proteome</keyword>
<evidence type="ECO:0000313" key="3">
    <source>
        <dbReference type="Proteomes" id="UP000310168"/>
    </source>
</evidence>
<dbReference type="EMBL" id="SJDU01000444">
    <property type="protein sequence ID" value="TKZ29053.1"/>
    <property type="molecule type" value="Genomic_DNA"/>
</dbReference>
<dbReference type="PANTHER" id="PTHR30603">
    <property type="entry name" value="RNA POLYMERASE SIGMA FACTOR RPO"/>
    <property type="match status" value="1"/>
</dbReference>
<feature type="non-terminal residue" evidence="2">
    <location>
        <position position="1"/>
    </location>
</feature>
<dbReference type="PROSITE" id="PS00716">
    <property type="entry name" value="SIGMA70_2"/>
    <property type="match status" value="1"/>
</dbReference>
<sequence>IKKSAKISKYLTQKLSREPTIEDIAKEMNIDRKILESITMFTHEILTTSSSYKNLHNNDISSLIEDKNLSFPHQKLFIDNLKDTITEALKYLNERERTVIIYRFGLYGKEPKTLEDTGKELNITRERVRQIQIKALKKLSDINLSNDLKNFLWD</sequence>
<dbReference type="Pfam" id="PF04539">
    <property type="entry name" value="Sigma70_r3"/>
    <property type="match status" value="1"/>
</dbReference>
<accession>A0ABY2TND8</accession>
<organism evidence="2 3">
    <name type="scientific">Brachyspira catarrhinii</name>
    <dbReference type="NCBI Taxonomy" id="2528966"/>
    <lineage>
        <taxon>Bacteria</taxon>
        <taxon>Pseudomonadati</taxon>
        <taxon>Spirochaetota</taxon>
        <taxon>Spirochaetia</taxon>
        <taxon>Brachyspirales</taxon>
        <taxon>Brachyspiraceae</taxon>
        <taxon>Brachyspira</taxon>
    </lineage>
</organism>
<name>A0ABY2TND8_9SPIR</name>
<evidence type="ECO:0000313" key="2">
    <source>
        <dbReference type="EMBL" id="TKZ29053.1"/>
    </source>
</evidence>
<dbReference type="InterPro" id="IPR036388">
    <property type="entry name" value="WH-like_DNA-bd_sf"/>
</dbReference>
<evidence type="ECO:0000259" key="1">
    <source>
        <dbReference type="PROSITE" id="PS00716"/>
    </source>
</evidence>
<dbReference type="CDD" id="cd06171">
    <property type="entry name" value="Sigma70_r4"/>
    <property type="match status" value="1"/>
</dbReference>
<reference evidence="2 3" key="1">
    <citation type="journal article" date="2019" name="Anaerobe">
        <title>Brachyspira catarrhinii sp. nov., an anaerobic intestinal spirochaete isolated from vervet monkeys may have been misidentified as Brachyspira aalborgi in previous studies.</title>
        <authorList>
            <person name="Phillips N.D."/>
            <person name="La T."/>
            <person name="Hampson D.J."/>
        </authorList>
    </citation>
    <scope>NUCLEOTIDE SEQUENCE [LARGE SCALE GENOMIC DNA]</scope>
    <source>
        <strain evidence="2 3">Z12</strain>
    </source>
</reference>
<comment type="caution">
    <text evidence="2">The sequence shown here is derived from an EMBL/GenBank/DDBJ whole genome shotgun (WGS) entry which is preliminary data.</text>
</comment>
<dbReference type="Gene3D" id="1.10.10.10">
    <property type="entry name" value="Winged helix-like DNA-binding domain superfamily/Winged helix DNA-binding domain"/>
    <property type="match status" value="2"/>
</dbReference>
<feature type="domain" description="RNA polymerase sigma-70" evidence="1">
    <location>
        <begin position="113"/>
        <end position="139"/>
    </location>
</feature>
<dbReference type="InterPro" id="IPR007630">
    <property type="entry name" value="RNA_pol_sigma70_r4"/>
</dbReference>
<gene>
    <name evidence="2" type="ORF">EZH24_11325</name>
</gene>
<protein>
    <submittedName>
        <fullName evidence="2">RNA polymerase sigma factor RpoD/SigA</fullName>
    </submittedName>
</protein>
<dbReference type="InterPro" id="IPR050239">
    <property type="entry name" value="Sigma-70_RNA_pol_init_factors"/>
</dbReference>
<dbReference type="RefSeq" id="WP_272897899.1">
    <property type="nucleotide sequence ID" value="NZ_SJDU01000444.1"/>
</dbReference>
<dbReference type="PRINTS" id="PR00046">
    <property type="entry name" value="SIGMA70FCT"/>
</dbReference>
<dbReference type="InterPro" id="IPR000943">
    <property type="entry name" value="RNA_pol_sigma70"/>
</dbReference>
<dbReference type="Proteomes" id="UP000310168">
    <property type="component" value="Unassembled WGS sequence"/>
</dbReference>
<dbReference type="Pfam" id="PF04545">
    <property type="entry name" value="Sigma70_r4"/>
    <property type="match status" value="1"/>
</dbReference>
<dbReference type="SUPFAM" id="SSF88659">
    <property type="entry name" value="Sigma3 and sigma4 domains of RNA polymerase sigma factors"/>
    <property type="match status" value="2"/>
</dbReference>
<proteinExistence type="predicted"/>
<dbReference type="InterPro" id="IPR007624">
    <property type="entry name" value="RNA_pol_sigma70_r3"/>
</dbReference>
<dbReference type="PANTHER" id="PTHR30603:SF60">
    <property type="entry name" value="RNA POLYMERASE SIGMA FACTOR RPOD"/>
    <property type="match status" value="1"/>
</dbReference>
<dbReference type="InterPro" id="IPR013324">
    <property type="entry name" value="RNA_pol_sigma_r3/r4-like"/>
</dbReference>